<dbReference type="Pfam" id="PF13683">
    <property type="entry name" value="rve_3"/>
    <property type="match status" value="1"/>
</dbReference>
<dbReference type="SUPFAM" id="SSF53098">
    <property type="entry name" value="Ribonuclease H-like"/>
    <property type="match status" value="1"/>
</dbReference>
<dbReference type="InterPro" id="IPR025948">
    <property type="entry name" value="HTH-like_dom"/>
</dbReference>
<dbReference type="GO" id="GO:0004803">
    <property type="term" value="F:transposase activity"/>
    <property type="evidence" value="ECO:0007669"/>
    <property type="project" value="InterPro"/>
</dbReference>
<proteinExistence type="predicted"/>
<dbReference type="GO" id="GO:0015074">
    <property type="term" value="P:DNA integration"/>
    <property type="evidence" value="ECO:0007669"/>
    <property type="project" value="InterPro"/>
</dbReference>
<dbReference type="EMBL" id="WSUT01000005">
    <property type="protein sequence ID" value="MWC44814.1"/>
    <property type="molecule type" value="Genomic_DNA"/>
</dbReference>
<dbReference type="Pfam" id="PF01527">
    <property type="entry name" value="HTH_Tnp_1"/>
    <property type="match status" value="1"/>
</dbReference>
<organism evidence="2 4">
    <name type="scientific">Sphingomonas carotinifaciens</name>
    <dbReference type="NCBI Taxonomy" id="1166323"/>
    <lineage>
        <taxon>Bacteria</taxon>
        <taxon>Pseudomonadati</taxon>
        <taxon>Pseudomonadota</taxon>
        <taxon>Alphaproteobacteria</taxon>
        <taxon>Sphingomonadales</taxon>
        <taxon>Sphingomonadaceae</taxon>
        <taxon>Sphingomonas</taxon>
    </lineage>
</organism>
<comment type="caution">
    <text evidence="2">The sequence shown here is derived from an EMBL/GenBank/DDBJ whole genome shotgun (WGS) entry which is preliminary data.</text>
</comment>
<dbReference type="AlphaFoldDB" id="A0A6N8LPI9"/>
<dbReference type="InterPro" id="IPR001584">
    <property type="entry name" value="Integrase_cat-core"/>
</dbReference>
<dbReference type="PANTHER" id="PTHR47515:SF1">
    <property type="entry name" value="BLR2054 PROTEIN"/>
    <property type="match status" value="1"/>
</dbReference>
<dbReference type="GO" id="GO:0006313">
    <property type="term" value="P:DNA transposition"/>
    <property type="evidence" value="ECO:0007669"/>
    <property type="project" value="InterPro"/>
</dbReference>
<evidence type="ECO:0000259" key="1">
    <source>
        <dbReference type="PROSITE" id="PS50994"/>
    </source>
</evidence>
<accession>A0A6N8LPI9</accession>
<dbReference type="Proteomes" id="UP000436801">
    <property type="component" value="Unassembled WGS sequence"/>
</dbReference>
<name>A0A6N8LPI9_9SPHN</name>
<reference evidence="2 4" key="1">
    <citation type="submission" date="2019-12" db="EMBL/GenBank/DDBJ databases">
        <authorList>
            <person name="Zheng J."/>
        </authorList>
    </citation>
    <scope>NUCLEOTIDE SEQUENCE [LARGE SCALE GENOMIC DNA]</scope>
    <source>
        <strain evidence="2 4">DSM 27347</strain>
    </source>
</reference>
<dbReference type="PROSITE" id="PS50994">
    <property type="entry name" value="INTEGRASE"/>
    <property type="match status" value="1"/>
</dbReference>
<dbReference type="InterPro" id="IPR012337">
    <property type="entry name" value="RNaseH-like_sf"/>
</dbReference>
<evidence type="ECO:0000313" key="3">
    <source>
        <dbReference type="EMBL" id="MWC44814.1"/>
    </source>
</evidence>
<dbReference type="RefSeq" id="WP_164727717.1">
    <property type="nucleotide sequence ID" value="NZ_WSUT01000001.1"/>
</dbReference>
<sequence length="376" mass="42698">MKKSRYTEEQIAFALKQAEMGTPVAEVIRRMGVSEQTFYRWKKVYGGLGVGELRRVKQLEDENRKLKQLVADLSLDKHILQDVLGKKALTPGRRREIVAHVQASHGVSERRSCLALGVDRSSVRYVSHKPDQAPLRLRIHDLAAARVRYGYFRIYILLRREGWLVNHKRVYRLYREDGLSLRLKRPRRNVSAANRERQPAASAPNEMWSMDFVSDALFDGRRLRALTVVDAFTREALAIDVDQGIKGEQVVATMTRISATRGAPKTIRVDNGPEFISKALDRWAYENGVTLDFSRPGKPTDNAFVESFNGRLRDECLNSHWFLSLADARTKIEAWRRDYNESRPHTALGWLTPAEYAASAGVNPGGCSPEARILPG</sequence>
<dbReference type="Pfam" id="PF13276">
    <property type="entry name" value="HTH_21"/>
    <property type="match status" value="1"/>
</dbReference>
<dbReference type="NCBIfam" id="NF033516">
    <property type="entry name" value="transpos_IS3"/>
    <property type="match status" value="1"/>
</dbReference>
<protein>
    <submittedName>
        <fullName evidence="2">IS3 family transposase</fullName>
    </submittedName>
</protein>
<evidence type="ECO:0000313" key="4">
    <source>
        <dbReference type="Proteomes" id="UP000436801"/>
    </source>
</evidence>
<dbReference type="InterPro" id="IPR048020">
    <property type="entry name" value="Transpos_IS3"/>
</dbReference>
<dbReference type="InterPro" id="IPR009057">
    <property type="entry name" value="Homeodomain-like_sf"/>
</dbReference>
<dbReference type="EMBL" id="WSUT01000001">
    <property type="protein sequence ID" value="MWC42199.1"/>
    <property type="molecule type" value="Genomic_DNA"/>
</dbReference>
<dbReference type="Gene3D" id="3.30.420.10">
    <property type="entry name" value="Ribonuclease H-like superfamily/Ribonuclease H"/>
    <property type="match status" value="1"/>
</dbReference>
<dbReference type="SUPFAM" id="SSF46689">
    <property type="entry name" value="Homeodomain-like"/>
    <property type="match status" value="1"/>
</dbReference>
<gene>
    <name evidence="2" type="ORF">GQR91_00800</name>
    <name evidence="3" type="ORF">GQR91_14380</name>
</gene>
<dbReference type="InterPro" id="IPR036397">
    <property type="entry name" value="RNaseH_sf"/>
</dbReference>
<dbReference type="InterPro" id="IPR002514">
    <property type="entry name" value="Transposase_8"/>
</dbReference>
<dbReference type="PANTHER" id="PTHR47515">
    <property type="entry name" value="LOW CALCIUM RESPONSE LOCUS PROTEIN T"/>
    <property type="match status" value="1"/>
</dbReference>
<dbReference type="GO" id="GO:0003677">
    <property type="term" value="F:DNA binding"/>
    <property type="evidence" value="ECO:0007669"/>
    <property type="project" value="InterPro"/>
</dbReference>
<feature type="domain" description="Integrase catalytic" evidence="1">
    <location>
        <begin position="200"/>
        <end position="361"/>
    </location>
</feature>
<evidence type="ECO:0000313" key="2">
    <source>
        <dbReference type="EMBL" id="MWC42199.1"/>
    </source>
</evidence>